<dbReference type="Pfam" id="PF00043">
    <property type="entry name" value="GST_C"/>
    <property type="match status" value="1"/>
</dbReference>
<dbReference type="SFLD" id="SFLDG00358">
    <property type="entry name" value="Main_(cytGST)"/>
    <property type="match status" value="1"/>
</dbReference>
<dbReference type="PROSITE" id="PS50404">
    <property type="entry name" value="GST_NTER"/>
    <property type="match status" value="1"/>
</dbReference>
<evidence type="ECO:0000313" key="5">
    <source>
        <dbReference type="Proteomes" id="UP001251528"/>
    </source>
</evidence>
<dbReference type="Proteomes" id="UP001251528">
    <property type="component" value="Unassembled WGS sequence"/>
</dbReference>
<dbReference type="InterPro" id="IPR004045">
    <property type="entry name" value="Glutathione_S-Trfase_N"/>
</dbReference>
<comment type="caution">
    <text evidence="4">The sequence shown here is derived from an EMBL/GenBank/DDBJ whole genome shotgun (WGS) entry which is preliminary data.</text>
</comment>
<evidence type="ECO:0008006" key="6">
    <source>
        <dbReference type="Google" id="ProtNLM"/>
    </source>
</evidence>
<keyword evidence="5" id="KW-1185">Reference proteome</keyword>
<feature type="domain" description="GST N-terminal" evidence="2">
    <location>
        <begin position="7"/>
        <end position="95"/>
    </location>
</feature>
<protein>
    <recommendedName>
        <fullName evidence="6">Glutathione S-transferase</fullName>
    </recommendedName>
</protein>
<comment type="similarity">
    <text evidence="1">Belongs to the GST superfamily.</text>
</comment>
<dbReference type="PANTHER" id="PTHR44051:SF8">
    <property type="entry name" value="GLUTATHIONE S-TRANSFERASE GSTA"/>
    <property type="match status" value="1"/>
</dbReference>
<dbReference type="PROSITE" id="PS50405">
    <property type="entry name" value="GST_CTER"/>
    <property type="match status" value="1"/>
</dbReference>
<name>A0AAJ0CSJ0_9HYPO</name>
<dbReference type="InterPro" id="IPR004046">
    <property type="entry name" value="GST_C"/>
</dbReference>
<dbReference type="Gene3D" id="1.20.1050.10">
    <property type="match status" value="1"/>
</dbReference>
<dbReference type="Pfam" id="PF13409">
    <property type="entry name" value="GST_N_2"/>
    <property type="match status" value="1"/>
</dbReference>
<dbReference type="InterPro" id="IPR036282">
    <property type="entry name" value="Glutathione-S-Trfase_C_sf"/>
</dbReference>
<reference evidence="4" key="1">
    <citation type="submission" date="2023-06" db="EMBL/GenBank/DDBJ databases">
        <title>Conoideocrella luteorostrata (Hypocreales: Clavicipitaceae), a potential biocontrol fungus for elongate hemlock scale in United States Christmas tree production areas.</title>
        <authorList>
            <person name="Barrett H."/>
            <person name="Lovett B."/>
            <person name="Macias A.M."/>
            <person name="Stajich J.E."/>
            <person name="Kasson M.T."/>
        </authorList>
    </citation>
    <scope>NUCLEOTIDE SEQUENCE</scope>
    <source>
        <strain evidence="4">ARSEF 14590</strain>
    </source>
</reference>
<accession>A0AAJ0CSJ0</accession>
<sequence length="226" mass="25355">MATTSTQPDITLYRANGSCAFVPHSVLKELSVPFNEVLLTWGAKGVEAADGSLTHDEYRKVHHLGYIPALQVDGTVITEMPAILTYIASLAPERKLLGGNALEQAKATEWMAYLSNSLHGMGFGMLFRPGRFTDDEGRYDQVKERGRAYVRNCYRRIDDLLDGGKYPVGSSESVVDFNLVIFWYWGLKNGFGMREEYPNYAALVRRMEGRDSVREVAQLEGIQLSF</sequence>
<dbReference type="CDD" id="cd03057">
    <property type="entry name" value="GST_N_Beta"/>
    <property type="match status" value="1"/>
</dbReference>
<dbReference type="PANTHER" id="PTHR44051">
    <property type="entry name" value="GLUTATHIONE S-TRANSFERASE-RELATED"/>
    <property type="match status" value="1"/>
</dbReference>
<dbReference type="Gene3D" id="3.40.30.10">
    <property type="entry name" value="Glutaredoxin"/>
    <property type="match status" value="1"/>
</dbReference>
<proteinExistence type="inferred from homology"/>
<dbReference type="SUPFAM" id="SSF47616">
    <property type="entry name" value="GST C-terminal domain-like"/>
    <property type="match status" value="1"/>
</dbReference>
<dbReference type="InterPro" id="IPR036249">
    <property type="entry name" value="Thioredoxin-like_sf"/>
</dbReference>
<evidence type="ECO:0000313" key="4">
    <source>
        <dbReference type="EMBL" id="KAK2603981.1"/>
    </source>
</evidence>
<gene>
    <name evidence="4" type="ORF">QQS21_003817</name>
</gene>
<dbReference type="AlphaFoldDB" id="A0AAJ0CSJ0"/>
<dbReference type="CDD" id="cd03188">
    <property type="entry name" value="GST_C_Beta"/>
    <property type="match status" value="1"/>
</dbReference>
<evidence type="ECO:0000259" key="3">
    <source>
        <dbReference type="PROSITE" id="PS50405"/>
    </source>
</evidence>
<dbReference type="InterPro" id="IPR040079">
    <property type="entry name" value="Glutathione_S-Trfase"/>
</dbReference>
<evidence type="ECO:0000259" key="2">
    <source>
        <dbReference type="PROSITE" id="PS50404"/>
    </source>
</evidence>
<organism evidence="4 5">
    <name type="scientific">Conoideocrella luteorostrata</name>
    <dbReference type="NCBI Taxonomy" id="1105319"/>
    <lineage>
        <taxon>Eukaryota</taxon>
        <taxon>Fungi</taxon>
        <taxon>Dikarya</taxon>
        <taxon>Ascomycota</taxon>
        <taxon>Pezizomycotina</taxon>
        <taxon>Sordariomycetes</taxon>
        <taxon>Hypocreomycetidae</taxon>
        <taxon>Hypocreales</taxon>
        <taxon>Clavicipitaceae</taxon>
        <taxon>Conoideocrella</taxon>
    </lineage>
</organism>
<feature type="domain" description="GST C-terminal" evidence="3">
    <location>
        <begin position="100"/>
        <end position="226"/>
    </location>
</feature>
<dbReference type="InterPro" id="IPR010987">
    <property type="entry name" value="Glutathione-S-Trfase_C-like"/>
</dbReference>
<dbReference type="EMBL" id="JASWJB010000052">
    <property type="protein sequence ID" value="KAK2603981.1"/>
    <property type="molecule type" value="Genomic_DNA"/>
</dbReference>
<evidence type="ECO:0000256" key="1">
    <source>
        <dbReference type="ARBA" id="ARBA00007409"/>
    </source>
</evidence>
<dbReference type="SUPFAM" id="SSF52833">
    <property type="entry name" value="Thioredoxin-like"/>
    <property type="match status" value="1"/>
</dbReference>
<dbReference type="SFLD" id="SFLDS00019">
    <property type="entry name" value="Glutathione_Transferase_(cytos"/>
    <property type="match status" value="1"/>
</dbReference>